<dbReference type="HAMAP" id="MF_00287">
    <property type="entry name" value="BdbC"/>
    <property type="match status" value="1"/>
</dbReference>
<dbReference type="InterPro" id="IPR003752">
    <property type="entry name" value="DiS_bond_form_DsbB/BdbC"/>
</dbReference>
<accession>A0A229UV14</accession>
<keyword evidence="5" id="KW-0249">Electron transport</keyword>
<evidence type="ECO:0000256" key="5">
    <source>
        <dbReference type="ARBA" id="ARBA00022982"/>
    </source>
</evidence>
<keyword evidence="7" id="KW-0560">Oxidoreductase</keyword>
<organism evidence="13 14">
    <name type="scientific">Paenibacillus rigui</name>
    <dbReference type="NCBI Taxonomy" id="554312"/>
    <lineage>
        <taxon>Bacteria</taxon>
        <taxon>Bacillati</taxon>
        <taxon>Bacillota</taxon>
        <taxon>Bacilli</taxon>
        <taxon>Bacillales</taxon>
        <taxon>Paenibacillaceae</taxon>
        <taxon>Paenibacillus</taxon>
    </lineage>
</organism>
<evidence type="ECO:0000313" key="14">
    <source>
        <dbReference type="Proteomes" id="UP000215509"/>
    </source>
</evidence>
<feature type="transmembrane region" description="Helical" evidence="12">
    <location>
        <begin position="37"/>
        <end position="55"/>
    </location>
</feature>
<sequence length="150" mass="17019">MLKRYGMYMAWVVSLVAVGGSLFFSEVLRFEPCKLCWFQRIFMYPQVILLGMACYKNDRRLIPYVLPLSIIGGLISAYHYAEQKIPGLAKLLPCTVGVPCDQDYIDWFGFVTIPFLALIAFILITVCLSFALKGQSGDDEEQDAEQERSI</sequence>
<proteinExistence type="inferred from homology"/>
<dbReference type="EMBL" id="NMQW01000008">
    <property type="protein sequence ID" value="OXM87242.1"/>
    <property type="molecule type" value="Genomic_DNA"/>
</dbReference>
<evidence type="ECO:0000313" key="13">
    <source>
        <dbReference type="EMBL" id="OXM87242.1"/>
    </source>
</evidence>
<dbReference type="GO" id="GO:0006457">
    <property type="term" value="P:protein folding"/>
    <property type="evidence" value="ECO:0007669"/>
    <property type="project" value="InterPro"/>
</dbReference>
<evidence type="ECO:0000256" key="1">
    <source>
        <dbReference type="ARBA" id="ARBA00004141"/>
    </source>
</evidence>
<evidence type="ECO:0000256" key="2">
    <source>
        <dbReference type="ARBA" id="ARBA00007602"/>
    </source>
</evidence>
<dbReference type="PANTHER" id="PTHR43469:SF1">
    <property type="entry name" value="SPBETA PROPHAGE-DERIVED DISULFIDE BOND FORMATION PROTEIN B"/>
    <property type="match status" value="1"/>
</dbReference>
<dbReference type="InterPro" id="IPR012187">
    <property type="entry name" value="Disulphide_bond_form_BdbC"/>
</dbReference>
<keyword evidence="3" id="KW-0813">Transport</keyword>
<feature type="transmembrane region" description="Helical" evidence="12">
    <location>
        <begin position="107"/>
        <end position="132"/>
    </location>
</feature>
<comment type="subcellular location">
    <subcellularLocation>
        <location evidence="1">Membrane</location>
        <topology evidence="1">Multi-pass membrane protein</topology>
    </subcellularLocation>
</comment>
<evidence type="ECO:0000256" key="8">
    <source>
        <dbReference type="ARBA" id="ARBA00023136"/>
    </source>
</evidence>
<protein>
    <submittedName>
        <fullName evidence="13">Disulfide bond formation protein B</fullName>
    </submittedName>
</protein>
<keyword evidence="6 12" id="KW-1133">Transmembrane helix</keyword>
<keyword evidence="8 12" id="KW-0472">Membrane</keyword>
<evidence type="ECO:0000256" key="4">
    <source>
        <dbReference type="ARBA" id="ARBA00022692"/>
    </source>
</evidence>
<keyword evidence="10" id="KW-0143">Chaperone</keyword>
<dbReference type="GO" id="GO:0015035">
    <property type="term" value="F:protein-disulfide reductase activity"/>
    <property type="evidence" value="ECO:0007669"/>
    <property type="project" value="InterPro"/>
</dbReference>
<feature type="transmembrane region" description="Helical" evidence="12">
    <location>
        <begin position="7"/>
        <end position="25"/>
    </location>
</feature>
<dbReference type="PANTHER" id="PTHR43469">
    <property type="entry name" value="DISULFIDE FORMATION PROTEIN-RELATED"/>
    <property type="match status" value="1"/>
</dbReference>
<name>A0A229UV14_9BACL</name>
<dbReference type="GO" id="GO:0016020">
    <property type="term" value="C:membrane"/>
    <property type="evidence" value="ECO:0007669"/>
    <property type="project" value="UniProtKB-SubCell"/>
</dbReference>
<dbReference type="InterPro" id="IPR023380">
    <property type="entry name" value="DsbB-like_sf"/>
</dbReference>
<dbReference type="Pfam" id="PF02600">
    <property type="entry name" value="DsbB"/>
    <property type="match status" value="1"/>
</dbReference>
<evidence type="ECO:0000256" key="7">
    <source>
        <dbReference type="ARBA" id="ARBA00023002"/>
    </source>
</evidence>
<feature type="transmembrane region" description="Helical" evidence="12">
    <location>
        <begin position="62"/>
        <end position="81"/>
    </location>
</feature>
<evidence type="ECO:0000256" key="3">
    <source>
        <dbReference type="ARBA" id="ARBA00022448"/>
    </source>
</evidence>
<dbReference type="PIRSF" id="PIRSF036659">
    <property type="entry name" value="BdbC"/>
    <property type="match status" value="1"/>
</dbReference>
<evidence type="ECO:0000256" key="11">
    <source>
        <dbReference type="ARBA" id="ARBA00023284"/>
    </source>
</evidence>
<evidence type="ECO:0000256" key="12">
    <source>
        <dbReference type="SAM" id="Phobius"/>
    </source>
</evidence>
<dbReference type="SUPFAM" id="SSF158442">
    <property type="entry name" value="DsbB-like"/>
    <property type="match status" value="1"/>
</dbReference>
<keyword evidence="11" id="KW-0676">Redox-active center</keyword>
<evidence type="ECO:0000256" key="6">
    <source>
        <dbReference type="ARBA" id="ARBA00022989"/>
    </source>
</evidence>
<comment type="similarity">
    <text evidence="2">Belongs to the DsbB family. BdbC subfamily.</text>
</comment>
<comment type="caution">
    <text evidence="13">The sequence shown here is derived from an EMBL/GenBank/DDBJ whole genome shotgun (WGS) entry which is preliminary data.</text>
</comment>
<gene>
    <name evidence="13" type="ORF">CF651_06240</name>
</gene>
<dbReference type="Gene3D" id="1.20.1550.10">
    <property type="entry name" value="DsbB-like"/>
    <property type="match status" value="1"/>
</dbReference>
<dbReference type="Proteomes" id="UP000215509">
    <property type="component" value="Unassembled WGS sequence"/>
</dbReference>
<evidence type="ECO:0000256" key="9">
    <source>
        <dbReference type="ARBA" id="ARBA00023157"/>
    </source>
</evidence>
<dbReference type="RefSeq" id="WP_094013990.1">
    <property type="nucleotide sequence ID" value="NZ_NMQW01000008.1"/>
</dbReference>
<dbReference type="OrthoDB" id="158402at2"/>
<keyword evidence="9" id="KW-1015">Disulfide bond</keyword>
<reference evidence="13 14" key="1">
    <citation type="submission" date="2017-07" db="EMBL/GenBank/DDBJ databases">
        <title>Genome sequencing and assembly of Paenibacillus rigui.</title>
        <authorList>
            <person name="Mayilraj S."/>
        </authorList>
    </citation>
    <scope>NUCLEOTIDE SEQUENCE [LARGE SCALE GENOMIC DNA]</scope>
    <source>
        <strain evidence="13 14">JCM 16352</strain>
    </source>
</reference>
<keyword evidence="4 12" id="KW-0812">Transmembrane</keyword>
<evidence type="ECO:0000256" key="10">
    <source>
        <dbReference type="ARBA" id="ARBA00023186"/>
    </source>
</evidence>
<keyword evidence="14" id="KW-1185">Reference proteome</keyword>
<dbReference type="NCBIfam" id="NF002849">
    <property type="entry name" value="PRK03113.1"/>
    <property type="match status" value="1"/>
</dbReference>
<dbReference type="AlphaFoldDB" id="A0A229UV14"/>